<accession>A0A7J4KUA5</accession>
<evidence type="ECO:0000313" key="2">
    <source>
        <dbReference type="Proteomes" id="UP000527315"/>
    </source>
</evidence>
<organism evidence="1 2">
    <name type="scientific">Candidatus Iainarchaeum sp</name>
    <dbReference type="NCBI Taxonomy" id="3101447"/>
    <lineage>
        <taxon>Archaea</taxon>
        <taxon>Candidatus Iainarchaeota</taxon>
        <taxon>Candidatus Iainarchaeia</taxon>
        <taxon>Candidatus Iainarchaeales</taxon>
        <taxon>Candidatus Iainarchaeaceae</taxon>
        <taxon>Candidatus Iainarchaeum</taxon>
    </lineage>
</organism>
<sequence>MKKTAILILILMIMIIYPVPVLSKELQLANNVDNSENGKLGVIKLNVSTNKKLKDKQFLKNSWEFVKGEPSDNALNLLMFSYHTREDRDQMNESNKLVAIDLDGYTLGTYNNSYHSQTYYAGITRKIYEKNLPEDVNMDFKYKLMAMHGYERYEFNIGGITPLIVPVIGISKGLVGVDFLISPGRTVTFATTFRVNLPEKKSIKKNVF</sequence>
<evidence type="ECO:0000313" key="1">
    <source>
        <dbReference type="EMBL" id="HIH33388.1"/>
    </source>
</evidence>
<dbReference type="AlphaFoldDB" id="A0A7J4KUA5"/>
<gene>
    <name evidence="1" type="ORF">HA227_04005</name>
</gene>
<dbReference type="EMBL" id="DUFJ01000089">
    <property type="protein sequence ID" value="HIH33388.1"/>
    <property type="molecule type" value="Genomic_DNA"/>
</dbReference>
<proteinExistence type="predicted"/>
<dbReference type="Proteomes" id="UP000527315">
    <property type="component" value="Unassembled WGS sequence"/>
</dbReference>
<name>A0A7J4KUA5_9ARCH</name>
<protein>
    <submittedName>
        <fullName evidence="1">Uncharacterized protein</fullName>
    </submittedName>
</protein>
<reference evidence="2" key="1">
    <citation type="journal article" date="2020" name="bioRxiv">
        <title>A rank-normalized archaeal taxonomy based on genome phylogeny resolves widespread incomplete and uneven classifications.</title>
        <authorList>
            <person name="Rinke C."/>
            <person name="Chuvochina M."/>
            <person name="Mussig A.J."/>
            <person name="Chaumeil P.-A."/>
            <person name="Waite D.W."/>
            <person name="Whitman W.B."/>
            <person name="Parks D.H."/>
            <person name="Hugenholtz P."/>
        </authorList>
    </citation>
    <scope>NUCLEOTIDE SEQUENCE [LARGE SCALE GENOMIC DNA]</scope>
</reference>
<comment type="caution">
    <text evidence="1">The sequence shown here is derived from an EMBL/GenBank/DDBJ whole genome shotgun (WGS) entry which is preliminary data.</text>
</comment>